<gene>
    <name evidence="3" type="primary">asrB</name>
    <name evidence="3" type="ORF">PATL70BA_0242</name>
</gene>
<dbReference type="CDD" id="cd06221">
    <property type="entry name" value="sulfite_reductase_like"/>
    <property type="match status" value="1"/>
</dbReference>
<sequence>MNNPYMPRPYTLLTTQKETEIDSTFVFEAKDRFVGGQFMQLSLPGVGEAPISISDFDTDTLTMTIRKVGRVTDRLFAMKPGETLYMRGPYGNGFKQAWFKDKDMVVIAGGTGLAPVKNTIDTFISNQAAIKGLQIIVGFKSPKDVLFKDTLRKWQEQVPIILTVDQGDDTWPYKVGLIPSHIKDLDLSDVENKTVILVGPPMMMKFTTLELLRLGFVEENIWVSFERKMSCGIGKCGHCKIDETYVCLEGPVFNYTKAKTLLD</sequence>
<dbReference type="Pfam" id="PF10418">
    <property type="entry name" value="DHODB_Fe-S_bind"/>
    <property type="match status" value="1"/>
</dbReference>
<dbReference type="InterPro" id="IPR019480">
    <property type="entry name" value="Dihydroorotate_DH_Fe-S-bd"/>
</dbReference>
<evidence type="ECO:0000313" key="3">
    <source>
        <dbReference type="EMBL" id="VDN46086.1"/>
    </source>
</evidence>
<dbReference type="RefSeq" id="WP_125135656.1">
    <property type="nucleotide sequence ID" value="NZ_LR130778.1"/>
</dbReference>
<dbReference type="PIRSF" id="PIRSF006816">
    <property type="entry name" value="Cyc3_hyd_g"/>
    <property type="match status" value="1"/>
</dbReference>
<dbReference type="InterPro" id="IPR012165">
    <property type="entry name" value="Cyt_c3_hydrogenase_gsu"/>
</dbReference>
<dbReference type="InterPro" id="IPR017938">
    <property type="entry name" value="Riboflavin_synthase-like_b-brl"/>
</dbReference>
<dbReference type="GO" id="GO:0016491">
    <property type="term" value="F:oxidoreductase activity"/>
    <property type="evidence" value="ECO:0007669"/>
    <property type="project" value="InterPro"/>
</dbReference>
<dbReference type="PANTHER" id="PTHR43513">
    <property type="entry name" value="DIHYDROOROTATE DEHYDROGENASE B (NAD(+)), ELECTRON TRANSFER SUBUNIT"/>
    <property type="match status" value="1"/>
</dbReference>
<dbReference type="GO" id="GO:0050660">
    <property type="term" value="F:flavin adenine dinucleotide binding"/>
    <property type="evidence" value="ECO:0007669"/>
    <property type="project" value="InterPro"/>
</dbReference>
<feature type="binding site" evidence="1">
    <location>
        <position position="247"/>
    </location>
    <ligand>
        <name>[2Fe-2S] cluster</name>
        <dbReference type="ChEBI" id="CHEBI:190135"/>
    </ligand>
</feature>
<dbReference type="NCBIfam" id="TIGR02911">
    <property type="entry name" value="sulfite_red_B"/>
    <property type="match status" value="1"/>
</dbReference>
<keyword evidence="1" id="KW-0479">Metal-binding</keyword>
<evidence type="ECO:0000313" key="4">
    <source>
        <dbReference type="Proteomes" id="UP000279029"/>
    </source>
</evidence>
<dbReference type="GO" id="GO:0006221">
    <property type="term" value="P:pyrimidine nucleotide biosynthetic process"/>
    <property type="evidence" value="ECO:0007669"/>
    <property type="project" value="InterPro"/>
</dbReference>
<dbReference type="EMBL" id="LR130778">
    <property type="protein sequence ID" value="VDN46086.1"/>
    <property type="molecule type" value="Genomic_DNA"/>
</dbReference>
<reference evidence="3 4" key="1">
    <citation type="submission" date="2018-09" db="EMBL/GenBank/DDBJ databases">
        <authorList>
            <person name="Postec A."/>
        </authorList>
    </citation>
    <scope>NUCLEOTIDE SEQUENCE [LARGE SCALE GENOMIC DNA]</scope>
    <source>
        <strain evidence="3">70B-A</strain>
    </source>
</reference>
<dbReference type="SUPFAM" id="SSF52343">
    <property type="entry name" value="Ferredoxin reductase-like, C-terminal NADP-linked domain"/>
    <property type="match status" value="1"/>
</dbReference>
<protein>
    <submittedName>
        <fullName evidence="3">Anaerobic sulfite reductase subunit B</fullName>
    </submittedName>
</protein>
<feature type="binding site" evidence="1">
    <location>
        <position position="239"/>
    </location>
    <ligand>
        <name>[2Fe-2S] cluster</name>
        <dbReference type="ChEBI" id="CHEBI:190135"/>
    </ligand>
</feature>
<proteinExistence type="predicted"/>
<dbReference type="PANTHER" id="PTHR43513:SF1">
    <property type="entry name" value="ANAEROBIC SULFITE REDUCTASE SUBUNIT B"/>
    <property type="match status" value="1"/>
</dbReference>
<keyword evidence="1" id="KW-0408">Iron</keyword>
<evidence type="ECO:0000256" key="1">
    <source>
        <dbReference type="PIRSR" id="PIRSR006816-2"/>
    </source>
</evidence>
<dbReference type="PROSITE" id="PS51384">
    <property type="entry name" value="FAD_FR"/>
    <property type="match status" value="1"/>
</dbReference>
<accession>A0A3P7RT52</accession>
<organism evidence="3 4">
    <name type="scientific">Petrocella atlantisensis</name>
    <dbReference type="NCBI Taxonomy" id="2173034"/>
    <lineage>
        <taxon>Bacteria</taxon>
        <taxon>Bacillati</taxon>
        <taxon>Bacillota</taxon>
        <taxon>Clostridia</taxon>
        <taxon>Lachnospirales</taxon>
        <taxon>Vallitaleaceae</taxon>
        <taxon>Petrocella</taxon>
    </lineage>
</organism>
<dbReference type="InterPro" id="IPR039261">
    <property type="entry name" value="FNR_nucleotide-bd"/>
</dbReference>
<dbReference type="Proteomes" id="UP000279029">
    <property type="component" value="Chromosome"/>
</dbReference>
<dbReference type="SUPFAM" id="SSF63380">
    <property type="entry name" value="Riboflavin synthase domain-like"/>
    <property type="match status" value="1"/>
</dbReference>
<dbReference type="InterPro" id="IPR014260">
    <property type="entry name" value="Sulphite_reductase_B"/>
</dbReference>
<dbReference type="AlphaFoldDB" id="A0A3P7RT52"/>
<keyword evidence="1" id="KW-0001">2Fe-2S</keyword>
<dbReference type="Gene3D" id="2.40.30.10">
    <property type="entry name" value="Translation factors"/>
    <property type="match status" value="1"/>
</dbReference>
<comment type="cofactor">
    <cofactor evidence="1">
        <name>[2Fe-2S] cluster</name>
        <dbReference type="ChEBI" id="CHEBI:190135"/>
    </cofactor>
    <text evidence="1">Binds 1 [2Fe-2S] cluster per subunit.</text>
</comment>
<dbReference type="Gene3D" id="3.40.50.80">
    <property type="entry name" value="Nucleotide-binding domain of ferredoxin-NADP reductase (FNR) module"/>
    <property type="match status" value="1"/>
</dbReference>
<dbReference type="OrthoDB" id="9796486at2"/>
<dbReference type="Pfam" id="PF00175">
    <property type="entry name" value="NAD_binding_1"/>
    <property type="match status" value="1"/>
</dbReference>
<keyword evidence="1" id="KW-0411">Iron-sulfur</keyword>
<dbReference type="KEGG" id="cbar:PATL70BA_0242"/>
<feature type="binding site" evidence="1">
    <location>
        <position position="231"/>
    </location>
    <ligand>
        <name>[2Fe-2S] cluster</name>
        <dbReference type="ChEBI" id="CHEBI:190135"/>
    </ligand>
</feature>
<dbReference type="InterPro" id="IPR017927">
    <property type="entry name" value="FAD-bd_FR_type"/>
</dbReference>
<feature type="domain" description="FAD-binding FR-type" evidence="2">
    <location>
        <begin position="5"/>
        <end position="96"/>
    </location>
</feature>
<dbReference type="PRINTS" id="PR00410">
    <property type="entry name" value="PHEHYDRXLASE"/>
</dbReference>
<dbReference type="InterPro" id="IPR001433">
    <property type="entry name" value="OxRdtase_FAD/NAD-bd"/>
</dbReference>
<dbReference type="GO" id="GO:0051537">
    <property type="term" value="F:2 iron, 2 sulfur cluster binding"/>
    <property type="evidence" value="ECO:0007669"/>
    <property type="project" value="UniProtKB-KW"/>
</dbReference>
<name>A0A3P7RT52_9FIRM</name>
<dbReference type="GO" id="GO:0046872">
    <property type="term" value="F:metal ion binding"/>
    <property type="evidence" value="ECO:0007669"/>
    <property type="project" value="UniProtKB-KW"/>
</dbReference>
<feature type="binding site" evidence="1">
    <location>
        <position position="236"/>
    </location>
    <ligand>
        <name>[2Fe-2S] cluster</name>
        <dbReference type="ChEBI" id="CHEBI:190135"/>
    </ligand>
</feature>
<keyword evidence="4" id="KW-1185">Reference proteome</keyword>
<dbReference type="InterPro" id="IPR050353">
    <property type="entry name" value="PyrK_electron_transfer"/>
</dbReference>
<evidence type="ECO:0000259" key="2">
    <source>
        <dbReference type="PROSITE" id="PS51384"/>
    </source>
</evidence>